<evidence type="ECO:0000313" key="2">
    <source>
        <dbReference type="Proteomes" id="UP000199051"/>
    </source>
</evidence>
<dbReference type="Gene3D" id="3.30.1460.10">
    <property type="match status" value="1"/>
</dbReference>
<organism evidence="1 2">
    <name type="scientific">Actinokineospora terrae</name>
    <dbReference type="NCBI Taxonomy" id="155974"/>
    <lineage>
        <taxon>Bacteria</taxon>
        <taxon>Bacillati</taxon>
        <taxon>Actinomycetota</taxon>
        <taxon>Actinomycetes</taxon>
        <taxon>Pseudonocardiales</taxon>
        <taxon>Pseudonocardiaceae</taxon>
        <taxon>Actinokineospora</taxon>
    </lineage>
</organism>
<dbReference type="STRING" id="155974.SAMN04487818_1125"/>
<evidence type="ECO:0000313" key="1">
    <source>
        <dbReference type="EMBL" id="SES38955.1"/>
    </source>
</evidence>
<dbReference type="AlphaFoldDB" id="A0A1H9WYL9"/>
<keyword evidence="2" id="KW-1185">Reference proteome</keyword>
<dbReference type="Proteomes" id="UP000199051">
    <property type="component" value="Unassembled WGS sequence"/>
</dbReference>
<name>A0A1H9WYL9_9PSEU</name>
<gene>
    <name evidence="1" type="ORF">SAMN04487818_1125</name>
</gene>
<reference evidence="2" key="1">
    <citation type="submission" date="2016-10" db="EMBL/GenBank/DDBJ databases">
        <authorList>
            <person name="Varghese N."/>
            <person name="Submissions S."/>
        </authorList>
    </citation>
    <scope>NUCLEOTIDE SEQUENCE [LARGE SCALE GENOMIC DNA]</scope>
    <source>
        <strain evidence="2">DSM 44260</strain>
    </source>
</reference>
<proteinExistence type="predicted"/>
<evidence type="ECO:0008006" key="3">
    <source>
        <dbReference type="Google" id="ProtNLM"/>
    </source>
</evidence>
<sequence length="149" mass="16802">MLQDPPRPVRYAGRMSTWRDLVQYVSEEYEVISSEGDEVRILFNFEAFNEDDERTQVVIIAREVLDAKHEWVQIASPVGLADKVDLKAVLTEIGHSSIACGAAIMGEHVVLRHSLPLKDLDIHEFTDPLELLAGTADQIEEMFFGGDNY</sequence>
<protein>
    <recommendedName>
        <fullName evidence="3">Sensory transduction regulator</fullName>
    </recommendedName>
</protein>
<accession>A0A1H9WYL9</accession>
<dbReference type="EMBL" id="FOGI01000012">
    <property type="protein sequence ID" value="SES38955.1"/>
    <property type="molecule type" value="Genomic_DNA"/>
</dbReference>